<evidence type="ECO:0000313" key="1">
    <source>
        <dbReference type="EMBL" id="EDM11075.1"/>
    </source>
</evidence>
<dbReference type="AlphaFoldDB" id="A6IQS2"/>
<organism evidence="1 2">
    <name type="scientific">Rattus norvegicus</name>
    <name type="common">Rat</name>
    <dbReference type="NCBI Taxonomy" id="10116"/>
    <lineage>
        <taxon>Eukaryota</taxon>
        <taxon>Metazoa</taxon>
        <taxon>Chordata</taxon>
        <taxon>Craniata</taxon>
        <taxon>Vertebrata</taxon>
        <taxon>Euteleostomi</taxon>
        <taxon>Mammalia</taxon>
        <taxon>Eutheria</taxon>
        <taxon>Euarchontoglires</taxon>
        <taxon>Glires</taxon>
        <taxon>Rodentia</taxon>
        <taxon>Myomorpha</taxon>
        <taxon>Muroidea</taxon>
        <taxon>Muridae</taxon>
        <taxon>Murinae</taxon>
        <taxon>Rattus</taxon>
    </lineage>
</organism>
<name>A6IQS2_RAT</name>
<accession>A6IQS2</accession>
<dbReference type="Proteomes" id="UP000234681">
    <property type="component" value="Chromosome 11"/>
</dbReference>
<evidence type="ECO:0000313" key="2">
    <source>
        <dbReference type="Proteomes" id="UP000234681"/>
    </source>
</evidence>
<reference evidence="2" key="1">
    <citation type="submission" date="2005-09" db="EMBL/GenBank/DDBJ databases">
        <authorList>
            <person name="Mural R.J."/>
            <person name="Li P.W."/>
            <person name="Adams M.D."/>
            <person name="Amanatides P.G."/>
            <person name="Baden-Tillson H."/>
            <person name="Barnstead M."/>
            <person name="Chin S.H."/>
            <person name="Dew I."/>
            <person name="Evans C.A."/>
            <person name="Ferriera S."/>
            <person name="Flanigan M."/>
            <person name="Fosler C."/>
            <person name="Glodek A."/>
            <person name="Gu Z."/>
            <person name="Holt R.A."/>
            <person name="Jennings D."/>
            <person name="Kraft C.L."/>
            <person name="Lu F."/>
            <person name="Nguyen T."/>
            <person name="Nusskern D.R."/>
            <person name="Pfannkoch C.M."/>
            <person name="Sitter C."/>
            <person name="Sutton G.G."/>
            <person name="Venter J.C."/>
            <person name="Wang Z."/>
            <person name="Woodage T."/>
            <person name="Zheng X.H."/>
            <person name="Zhong F."/>
        </authorList>
    </citation>
    <scope>NUCLEOTIDE SEQUENCE [LARGE SCALE GENOMIC DNA]</scope>
    <source>
        <strain>BN</strain>
        <strain evidence="2">Sprague-Dawley</strain>
    </source>
</reference>
<protein>
    <submittedName>
        <fullName evidence="1">RCG52569</fullName>
    </submittedName>
</protein>
<gene>
    <name evidence="1" type="ORF">rCG_52569</name>
</gene>
<sequence>MPCPFNTMTWISNQNLLSSGSCFSFPNVLCKNKTSKQT</sequence>
<dbReference type="EMBL" id="CH473967">
    <property type="protein sequence ID" value="EDM11075.1"/>
    <property type="molecule type" value="Genomic_DNA"/>
</dbReference>
<proteinExistence type="predicted"/>
<feature type="non-terminal residue" evidence="1">
    <location>
        <position position="38"/>
    </location>
</feature>